<dbReference type="AlphaFoldDB" id="A0A1M4VKB2"/>
<organism evidence="3 4">
    <name type="scientific">Cnuella takakiae</name>
    <dbReference type="NCBI Taxonomy" id="1302690"/>
    <lineage>
        <taxon>Bacteria</taxon>
        <taxon>Pseudomonadati</taxon>
        <taxon>Bacteroidota</taxon>
        <taxon>Chitinophagia</taxon>
        <taxon>Chitinophagales</taxon>
        <taxon>Chitinophagaceae</taxon>
        <taxon>Cnuella</taxon>
    </lineage>
</organism>
<dbReference type="Gene3D" id="3.30.10.20">
    <property type="match status" value="3"/>
</dbReference>
<dbReference type="RefSeq" id="WP_073040015.1">
    <property type="nucleotide sequence ID" value="NZ_FQUO01000002.1"/>
</dbReference>
<keyword evidence="1" id="KW-1133">Transmembrane helix</keyword>
<dbReference type="SMART" id="SM00740">
    <property type="entry name" value="PASTA"/>
    <property type="match status" value="3"/>
</dbReference>
<proteinExistence type="predicted"/>
<evidence type="ECO:0000313" key="3">
    <source>
        <dbReference type="EMBL" id="SHE69345.1"/>
    </source>
</evidence>
<dbReference type="STRING" id="1302690.BUE76_12240"/>
<keyword evidence="4" id="KW-1185">Reference proteome</keyword>
<dbReference type="SUPFAM" id="SSF54184">
    <property type="entry name" value="Penicillin-binding protein 2x (pbp-2x), c-terminal domain"/>
    <property type="match status" value="1"/>
</dbReference>
<evidence type="ECO:0000313" key="4">
    <source>
        <dbReference type="Proteomes" id="UP000184368"/>
    </source>
</evidence>
<protein>
    <submittedName>
        <fullName evidence="3">PASTA domain, binds beta-lactams</fullName>
    </submittedName>
</protein>
<evidence type="ECO:0000256" key="1">
    <source>
        <dbReference type="SAM" id="Phobius"/>
    </source>
</evidence>
<sequence>MFKFITRQSLIVNILAGLVFLFLLGFLFVESLNWLTHHGEAKTVPAVVNKNIAEVQKTLESQGFEVVIQDSIYNEELQPGTVIKQVPAPDDVVKVNRTVYVTVNRSIPPEIEMPNLKGYSFRNAEMVLKNMGLKMGDTTYKPDFAKNSVLDQLFNGKTIPAGTKIRMGSTISLVIGSGVGNTDLTVPTLVGLTYDEANILLQAQGIVLGSVLANPDVQDSAAAFIYRQSPAPKTEAGFPLRIRPGQMIDVWLSVEKPVTDSAALTQPVTEQEPLQ</sequence>
<name>A0A1M4VKB2_9BACT</name>
<dbReference type="Proteomes" id="UP000184368">
    <property type="component" value="Unassembled WGS sequence"/>
</dbReference>
<feature type="domain" description="PASTA" evidence="2">
    <location>
        <begin position="39"/>
        <end position="105"/>
    </location>
</feature>
<dbReference type="EMBL" id="FQUO01000002">
    <property type="protein sequence ID" value="SHE69345.1"/>
    <property type="molecule type" value="Genomic_DNA"/>
</dbReference>
<dbReference type="InterPro" id="IPR005543">
    <property type="entry name" value="PASTA_dom"/>
</dbReference>
<accession>A0A1M4VKB2</accession>
<keyword evidence="1" id="KW-0472">Membrane</keyword>
<dbReference type="CDD" id="cd06577">
    <property type="entry name" value="PASTA_pknB"/>
    <property type="match status" value="3"/>
</dbReference>
<gene>
    <name evidence="3" type="ORF">SAMN05444008_102295</name>
</gene>
<evidence type="ECO:0000259" key="2">
    <source>
        <dbReference type="PROSITE" id="PS51178"/>
    </source>
</evidence>
<reference evidence="3 4" key="1">
    <citation type="submission" date="2016-11" db="EMBL/GenBank/DDBJ databases">
        <authorList>
            <person name="Jaros S."/>
            <person name="Januszkiewicz K."/>
            <person name="Wedrychowicz H."/>
        </authorList>
    </citation>
    <scope>NUCLEOTIDE SEQUENCE [LARGE SCALE GENOMIC DNA]</scope>
    <source>
        <strain evidence="3 4">DSM 26897</strain>
    </source>
</reference>
<dbReference type="Pfam" id="PF03793">
    <property type="entry name" value="PASTA"/>
    <property type="match status" value="2"/>
</dbReference>
<feature type="domain" description="PASTA" evidence="2">
    <location>
        <begin position="180"/>
        <end position="254"/>
    </location>
</feature>
<dbReference type="PROSITE" id="PS51178">
    <property type="entry name" value="PASTA"/>
    <property type="match status" value="2"/>
</dbReference>
<feature type="transmembrane region" description="Helical" evidence="1">
    <location>
        <begin position="12"/>
        <end position="35"/>
    </location>
</feature>
<keyword evidence="1" id="KW-0812">Transmembrane</keyword>